<proteinExistence type="predicted"/>
<accession>M8BUG2</accession>
<evidence type="ECO:0000313" key="1">
    <source>
        <dbReference type="EnsemblPlants" id="EMT10434"/>
    </source>
</evidence>
<dbReference type="PANTHER" id="PTHR33377:SF46">
    <property type="entry name" value="OS10G0134033 PROTEIN"/>
    <property type="match status" value="1"/>
</dbReference>
<reference evidence="1" key="1">
    <citation type="submission" date="2015-06" db="UniProtKB">
        <authorList>
            <consortium name="EnsemblPlants"/>
        </authorList>
    </citation>
    <scope>IDENTIFICATION</scope>
</reference>
<dbReference type="PANTHER" id="PTHR33377">
    <property type="entry name" value="OS10G0134700 PROTEIN-RELATED"/>
    <property type="match status" value="1"/>
</dbReference>
<protein>
    <recommendedName>
        <fullName evidence="2">Rx N-terminal domain-containing protein</fullName>
    </recommendedName>
</protein>
<sequence length="136" mass="15276">MDLAISTVAGDLTNRLISFLINKYVDHACLEEKTERLQQLLPRVGMLKMLAAAMYQGHHVLDTIKYRKHKELPCDSSTLSVSTPNKRSRKILSSAAHKVFNLELERAPQDLKAGVANMAEFLAVSNQKRTNARTQN</sequence>
<dbReference type="AlphaFoldDB" id="M8BUG2"/>
<organism evidence="1">
    <name type="scientific">Aegilops tauschii</name>
    <name type="common">Tausch's goatgrass</name>
    <name type="synonym">Aegilops squarrosa</name>
    <dbReference type="NCBI Taxonomy" id="37682"/>
    <lineage>
        <taxon>Eukaryota</taxon>
        <taxon>Viridiplantae</taxon>
        <taxon>Streptophyta</taxon>
        <taxon>Embryophyta</taxon>
        <taxon>Tracheophyta</taxon>
        <taxon>Spermatophyta</taxon>
        <taxon>Magnoliopsida</taxon>
        <taxon>Liliopsida</taxon>
        <taxon>Poales</taxon>
        <taxon>Poaceae</taxon>
        <taxon>BOP clade</taxon>
        <taxon>Pooideae</taxon>
        <taxon>Triticodae</taxon>
        <taxon>Triticeae</taxon>
        <taxon>Triticinae</taxon>
        <taxon>Aegilops</taxon>
    </lineage>
</organism>
<name>M8BUG2_AEGTA</name>
<evidence type="ECO:0008006" key="2">
    <source>
        <dbReference type="Google" id="ProtNLM"/>
    </source>
</evidence>
<dbReference type="EnsemblPlants" id="EMT10434">
    <property type="protein sequence ID" value="EMT10434"/>
    <property type="gene ID" value="F775_22977"/>
</dbReference>